<accession>A0A1D9FX74</accession>
<dbReference type="EMBL" id="CP017708">
    <property type="protein sequence ID" value="AOY79979.1"/>
    <property type="molecule type" value="Genomic_DNA"/>
</dbReference>
<evidence type="ECO:0000313" key="2">
    <source>
        <dbReference type="Proteomes" id="UP000176944"/>
    </source>
</evidence>
<proteinExistence type="predicted"/>
<reference evidence="2" key="1">
    <citation type="submission" date="2016-10" db="EMBL/GenBank/DDBJ databases">
        <title>Comparative genomics uncovers the prolific and rare metabolic potential of the cyanobacterial genus Moorea.</title>
        <authorList>
            <person name="Leao T."/>
            <person name="Castelao G."/>
            <person name="Korobeynikov A."/>
            <person name="Monroe E.A."/>
            <person name="Podell S."/>
            <person name="Glukhov E."/>
            <person name="Allen E."/>
            <person name="Gerwick W.H."/>
            <person name="Gerwick L."/>
        </authorList>
    </citation>
    <scope>NUCLEOTIDE SEQUENCE [LARGE SCALE GENOMIC DNA]</scope>
    <source>
        <strain evidence="2">JHB</strain>
    </source>
</reference>
<sequence length="97" mass="10882">MAKKVEKIIGKIRQRIDQAIDKVLLKAKGLFKGKNGKGSKNQQSKEKVVEGGLRDLHVEENKYLKDNKITKAVSIQPSAVSRELKAHATRTAFRNID</sequence>
<dbReference type="Proteomes" id="UP000176944">
    <property type="component" value="Chromosome"/>
</dbReference>
<name>A0A1D9FX74_MOOP1</name>
<organism evidence="1 2">
    <name type="scientific">Moorena producens (strain JHB)</name>
    <dbReference type="NCBI Taxonomy" id="1454205"/>
    <lineage>
        <taxon>Bacteria</taxon>
        <taxon>Bacillati</taxon>
        <taxon>Cyanobacteriota</taxon>
        <taxon>Cyanophyceae</taxon>
        <taxon>Coleofasciculales</taxon>
        <taxon>Coleofasciculaceae</taxon>
        <taxon>Moorena</taxon>
    </lineage>
</organism>
<gene>
    <name evidence="1" type="ORF">BJP36_08630</name>
</gene>
<evidence type="ECO:0000313" key="1">
    <source>
        <dbReference type="EMBL" id="AOY79979.1"/>
    </source>
</evidence>
<protein>
    <submittedName>
        <fullName evidence="1">Uncharacterized protein</fullName>
    </submittedName>
</protein>
<dbReference type="AlphaFoldDB" id="A0A1D9FX74"/>